<dbReference type="NCBIfam" id="TIGR01447">
    <property type="entry name" value="recD"/>
    <property type="match status" value="1"/>
</dbReference>
<dbReference type="GO" id="GO:0008854">
    <property type="term" value="F:exodeoxyribonuclease V activity"/>
    <property type="evidence" value="ECO:0007669"/>
    <property type="project" value="InterPro"/>
</dbReference>
<dbReference type="EMBL" id="CP011787">
    <property type="protein sequence ID" value="AKZ66078.1"/>
    <property type="molecule type" value="Genomic_DNA"/>
</dbReference>
<evidence type="ECO:0000256" key="5">
    <source>
        <dbReference type="ARBA" id="ARBA00022806"/>
    </source>
</evidence>
<evidence type="ECO:0000256" key="6">
    <source>
        <dbReference type="ARBA" id="ARBA00022839"/>
    </source>
</evidence>
<evidence type="ECO:0000256" key="1">
    <source>
        <dbReference type="ARBA" id="ARBA00022722"/>
    </source>
</evidence>
<comment type="miscellaneous">
    <text evidence="11">In the RecBCD complex, RecB has a slow 3'-5' helicase, an exonuclease activity and loads RecA onto ssDNA, RecD has a fast 5'-3' helicase activity, while RecC stimulates the ATPase and processivity of the RecB helicase and contributes to recognition of the Chi site.</text>
</comment>
<gene>
    <name evidence="11 14" type="primary">recD</name>
    <name evidence="14" type="ORF">AB162_495</name>
</gene>
<accession>A0A0K2BM12</accession>
<comment type="function">
    <text evidence="11">A helicase/nuclease that prepares dsDNA breaks (DSB) for recombinational DNA repair. Binds to DSBs and unwinds DNA via a highly rapid and processive ATP-dependent bidirectional helicase activity. Unwinds dsDNA until it encounters a Chi (crossover hotspot instigator) sequence from the 3' direction. Cuts ssDNA a few nucleotides 3' to the Chi site. The properties and activities of the enzyme are changed at Chi. The Chi-altered holoenzyme produces a long 3'-ssDNA overhang and facilitates RecA-binding to the ssDNA for homologous DNA recombination and repair. Holoenzyme degrades any linearized DNA that is unable to undergo homologous recombination. In the holoenzyme this subunit has ssDNA-dependent ATPase and 5'-3' helicase activity. When added to pre-assembled RecBC greatly stimulates nuclease activity and augments holoenzyme processivity. Negatively regulates the RecA-loading ability of RecBCD.</text>
</comment>
<dbReference type="GO" id="GO:0009338">
    <property type="term" value="C:exodeoxyribonuclease V complex"/>
    <property type="evidence" value="ECO:0007669"/>
    <property type="project" value="InterPro"/>
</dbReference>
<keyword evidence="10 11" id="KW-0413">Isomerase</keyword>
<dbReference type="CDD" id="cd18809">
    <property type="entry name" value="SF1_C_RecD"/>
    <property type="match status" value="1"/>
</dbReference>
<dbReference type="Proteomes" id="UP000056466">
    <property type="component" value="Chromosome"/>
</dbReference>
<proteinExistence type="inferred from homology"/>
<dbReference type="Pfam" id="PF13538">
    <property type="entry name" value="UvrD_C_2"/>
    <property type="match status" value="1"/>
</dbReference>
<keyword evidence="9 11" id="KW-0234">DNA repair</keyword>
<keyword evidence="7 11" id="KW-0067">ATP-binding</keyword>
<dbReference type="InterPro" id="IPR041851">
    <property type="entry name" value="RecD_N_sf"/>
</dbReference>
<feature type="domain" description="UvrD-like helicase C-terminal" evidence="12">
    <location>
        <begin position="560"/>
        <end position="606"/>
    </location>
</feature>
<dbReference type="GO" id="GO:0005524">
    <property type="term" value="F:ATP binding"/>
    <property type="evidence" value="ECO:0007669"/>
    <property type="project" value="UniProtKB-UniRule"/>
</dbReference>
<comment type="similarity">
    <text evidence="11">Belongs to the RecD family.</text>
</comment>
<evidence type="ECO:0000259" key="12">
    <source>
        <dbReference type="Pfam" id="PF13538"/>
    </source>
</evidence>
<protein>
    <recommendedName>
        <fullName evidence="11">RecBCD enzyme subunit RecD</fullName>
        <ecNumber evidence="11">5.6.2.3</ecNumber>
    </recommendedName>
    <alternativeName>
        <fullName evidence="11">DNA 5'-3' helicase subunit RecD</fullName>
    </alternativeName>
    <alternativeName>
        <fullName evidence="11">Exonuclease V subunit RecD</fullName>
        <shortName evidence="11">ExoV subunit RecD</shortName>
    </alternativeName>
    <alternativeName>
        <fullName evidence="11">Helicase/nuclease RecBCD subunit RecD</fullName>
    </alternativeName>
</protein>
<evidence type="ECO:0000256" key="8">
    <source>
        <dbReference type="ARBA" id="ARBA00023125"/>
    </source>
</evidence>
<dbReference type="InterPro" id="IPR049550">
    <property type="entry name" value="RecD_N"/>
</dbReference>
<dbReference type="HAMAP" id="MF_01487">
    <property type="entry name" value="RecD"/>
    <property type="match status" value="1"/>
</dbReference>
<keyword evidence="5 11" id="KW-0347">Helicase</keyword>
<dbReference type="InterPro" id="IPR027417">
    <property type="entry name" value="P-loop_NTPase"/>
</dbReference>
<dbReference type="GO" id="GO:0000724">
    <property type="term" value="P:double-strand break repair via homologous recombination"/>
    <property type="evidence" value="ECO:0007669"/>
    <property type="project" value="UniProtKB-UniRule"/>
</dbReference>
<dbReference type="RefSeq" id="WP_053097184.1">
    <property type="nucleotide sequence ID" value="NZ_CP011787.1"/>
</dbReference>
<dbReference type="Gene3D" id="1.10.10.1020">
    <property type="entry name" value="RecBCD complex, subunit RecD, N-terminal domain"/>
    <property type="match status" value="1"/>
</dbReference>
<evidence type="ECO:0000256" key="9">
    <source>
        <dbReference type="ARBA" id="ARBA00023204"/>
    </source>
</evidence>
<evidence type="ECO:0000313" key="15">
    <source>
        <dbReference type="Proteomes" id="UP000056466"/>
    </source>
</evidence>
<dbReference type="CDD" id="cd17933">
    <property type="entry name" value="DEXSc_RecD-like"/>
    <property type="match status" value="1"/>
</dbReference>
<dbReference type="Gene3D" id="3.40.50.300">
    <property type="entry name" value="P-loop containing nucleotide triphosphate hydrolases"/>
    <property type="match status" value="3"/>
</dbReference>
<evidence type="ECO:0000313" key="14">
    <source>
        <dbReference type="EMBL" id="AKZ66078.1"/>
    </source>
</evidence>
<evidence type="ECO:0000256" key="4">
    <source>
        <dbReference type="ARBA" id="ARBA00022801"/>
    </source>
</evidence>
<dbReference type="InterPro" id="IPR027785">
    <property type="entry name" value="UvrD-like_helicase_C"/>
</dbReference>
<comment type="catalytic activity">
    <reaction evidence="11">
        <text>ATP + H2O = ADP + phosphate + H(+)</text>
        <dbReference type="Rhea" id="RHEA:13065"/>
        <dbReference type="ChEBI" id="CHEBI:15377"/>
        <dbReference type="ChEBI" id="CHEBI:15378"/>
        <dbReference type="ChEBI" id="CHEBI:30616"/>
        <dbReference type="ChEBI" id="CHEBI:43474"/>
        <dbReference type="ChEBI" id="CHEBI:456216"/>
        <dbReference type="EC" id="5.6.2.3"/>
    </reaction>
</comment>
<keyword evidence="15" id="KW-1185">Reference proteome</keyword>
<dbReference type="PANTHER" id="PTHR43788:SF6">
    <property type="entry name" value="DNA HELICASE B"/>
    <property type="match status" value="1"/>
</dbReference>
<dbReference type="PATRIC" id="fig|186490.8.peg.466"/>
<evidence type="ECO:0000256" key="3">
    <source>
        <dbReference type="ARBA" id="ARBA00022763"/>
    </source>
</evidence>
<sequence length="637" mass="72521">MEEIIIQAQKLNLWRPLDIYFARMIAAASSPDYYSQALLLLASACLSADIGVGHVCLPLSRLTKNYLFEGRYPKLSMQIFQKIGHPNMETWHNVLLKSPSVSDGLYSTPLVLDNNMLYLHRLWQYECTIANFFNRPLMIINNQINYKLVSTVLDSIFSKNNHNHIMNWQKIAIAIAITSKVALISGGPGTGKTNTLAKLLVALLLINTDSTNYSARLRIIITTPNSQMISRLREYIMLSMNNLILDNSLRNKIVYQIMSIPRLLGVLPNSKRMRYNCDNKLNVDILIIDDASMIDLQMMANIINAIPNQTKVIFFGDYYQLASVETGAVFRDICKFADTSGYSEIRSQYLVSLTSCRKIFYRSENNYRQNKIADIFCCLRTNYRFKDSSGISHLANAIKAGNIKDTIALLNSIKYPEINYIPRSNKNDYKNMVDDFVTGYQYYLKLVHQGKSHHKILEYFNKYRILAVLREGQFGVNNLNSSIEHALICYGLIKKTISFSCYVGQPIIIMRNSPLLELYNGDIGIVLLDSKHTRLLAYFPLYDGTIKTVPINCLPKYETAFTITVHQSIGSEFTNTALVLPDNILPVLTRELLYTGVTRACKNLSIYAPHNKEVLVHTINSTINRRSGLKEKLLIIE</sequence>
<dbReference type="GO" id="GO:0003677">
    <property type="term" value="F:DNA binding"/>
    <property type="evidence" value="ECO:0007669"/>
    <property type="project" value="UniProtKB-UniRule"/>
</dbReference>
<feature type="domain" description="RecBCD enzyme subunit RecD N-terminal" evidence="13">
    <location>
        <begin position="11"/>
        <end position="118"/>
    </location>
</feature>
<dbReference type="InterPro" id="IPR006344">
    <property type="entry name" value="RecD"/>
</dbReference>
<evidence type="ECO:0000256" key="2">
    <source>
        <dbReference type="ARBA" id="ARBA00022741"/>
    </source>
</evidence>
<dbReference type="GO" id="GO:0016887">
    <property type="term" value="F:ATP hydrolysis activity"/>
    <property type="evidence" value="ECO:0007669"/>
    <property type="project" value="RHEA"/>
</dbReference>
<feature type="binding site" evidence="11">
    <location>
        <begin position="186"/>
        <end position="193"/>
    </location>
    <ligand>
        <name>ATP</name>
        <dbReference type="ChEBI" id="CHEBI:30616"/>
    </ligand>
</feature>
<dbReference type="GO" id="GO:0043139">
    <property type="term" value="F:5'-3' DNA helicase activity"/>
    <property type="evidence" value="ECO:0007669"/>
    <property type="project" value="UniProtKB-UniRule"/>
</dbReference>
<dbReference type="SUPFAM" id="SSF52540">
    <property type="entry name" value="P-loop containing nucleoside triphosphate hydrolases"/>
    <property type="match status" value="2"/>
</dbReference>
<dbReference type="EC" id="5.6.2.3" evidence="11"/>
<dbReference type="InterPro" id="IPR050534">
    <property type="entry name" value="Coronavir_polyprotein_1ab"/>
</dbReference>
<organism evidence="14 15">
    <name type="scientific">Candidatus Palibaumannia cicadellinicola</name>
    <dbReference type="NCBI Taxonomy" id="186490"/>
    <lineage>
        <taxon>Bacteria</taxon>
        <taxon>Pseudomonadati</taxon>
        <taxon>Pseudomonadota</taxon>
        <taxon>Gammaproteobacteria</taxon>
        <taxon>Candidatus Palibaumannia</taxon>
    </lineage>
</organism>
<dbReference type="Pfam" id="PF13245">
    <property type="entry name" value="AAA_19"/>
    <property type="match status" value="1"/>
</dbReference>
<keyword evidence="4 11" id="KW-0378">Hydrolase</keyword>
<keyword evidence="3 11" id="KW-0227">DNA damage</keyword>
<keyword evidence="8 11" id="KW-0238">DNA-binding</keyword>
<keyword evidence="6 11" id="KW-0269">Exonuclease</keyword>
<dbReference type="GO" id="GO:0017116">
    <property type="term" value="F:single-stranded DNA helicase activity"/>
    <property type="evidence" value="ECO:0007669"/>
    <property type="project" value="TreeGrafter"/>
</dbReference>
<name>A0A0K2BM12_9GAMM</name>
<evidence type="ECO:0000259" key="13">
    <source>
        <dbReference type="Pfam" id="PF21185"/>
    </source>
</evidence>
<reference evidence="14 15" key="1">
    <citation type="submission" date="2015-06" db="EMBL/GenBank/DDBJ databases">
        <title>Lineage-specific patterns of genome deterioration in obligate symbionts.</title>
        <authorList>
            <person name="Bennett G.M."/>
            <person name="McCutcheon J.P."/>
            <person name="McDonald B.R."/>
            <person name="Moran N.A."/>
        </authorList>
    </citation>
    <scope>NUCLEOTIDE SEQUENCE [LARGE SCALE GENOMIC DNA]</scope>
    <source>
        <strain evidence="14 15">B-GSS</strain>
    </source>
</reference>
<dbReference type="AlphaFoldDB" id="A0A0K2BM12"/>
<dbReference type="KEGG" id="bcig:AB162_495"/>
<comment type="subunit">
    <text evidence="11">Heterotrimer of RecB, RecC and RecD. All subunits contribute to DNA-binding.</text>
</comment>
<evidence type="ECO:0000256" key="11">
    <source>
        <dbReference type="HAMAP-Rule" id="MF_01487"/>
    </source>
</evidence>
<dbReference type="PANTHER" id="PTHR43788">
    <property type="entry name" value="DNA2/NAM7 HELICASE FAMILY MEMBER"/>
    <property type="match status" value="1"/>
</dbReference>
<keyword evidence="1 11" id="KW-0540">Nuclease</keyword>
<keyword evidence="2 11" id="KW-0547">Nucleotide-binding</keyword>
<dbReference type="Pfam" id="PF21185">
    <property type="entry name" value="RecD_N"/>
    <property type="match status" value="1"/>
</dbReference>
<evidence type="ECO:0000256" key="7">
    <source>
        <dbReference type="ARBA" id="ARBA00022840"/>
    </source>
</evidence>
<evidence type="ECO:0000256" key="10">
    <source>
        <dbReference type="ARBA" id="ARBA00023235"/>
    </source>
</evidence>